<dbReference type="InterPro" id="IPR003607">
    <property type="entry name" value="HD/PDEase_dom"/>
</dbReference>
<dbReference type="HOGENOM" id="CLU_070871_1_0_1"/>
<evidence type="ECO:0000313" key="3">
    <source>
        <dbReference type="Proteomes" id="UP000030106"/>
    </source>
</evidence>
<dbReference type="Gene3D" id="1.10.3210.10">
    <property type="entry name" value="Hypothetical protein af1432"/>
    <property type="match status" value="1"/>
</dbReference>
<dbReference type="AlphaFoldDB" id="A0A0A2VX35"/>
<dbReference type="OrthoDB" id="2378324at2759"/>
<dbReference type="STRING" id="1245745.A0A0A2VX35"/>
<protein>
    <recommendedName>
        <fullName evidence="1">HD domain-containing protein</fullName>
    </recommendedName>
</protein>
<evidence type="ECO:0000313" key="2">
    <source>
        <dbReference type="EMBL" id="KGQ12486.1"/>
    </source>
</evidence>
<reference evidence="2 3" key="1">
    <citation type="submission" date="2012-10" db="EMBL/GenBank/DDBJ databases">
        <title>Genome sequencing and analysis of entomopathogenic fungi Beauveria bassiana D1-5.</title>
        <authorList>
            <person name="Li Q."/>
            <person name="Wang L."/>
            <person name="Zhang Z."/>
            <person name="Wang Q."/>
            <person name="Ren J."/>
            <person name="Wang M."/>
            <person name="Xu W."/>
            <person name="Wang J."/>
            <person name="Lu Y."/>
            <person name="Du Q."/>
            <person name="Sun Z."/>
        </authorList>
    </citation>
    <scope>NUCLEOTIDE SEQUENCE [LARGE SCALE GENOMIC DNA]</scope>
    <source>
        <strain evidence="2 3">D1-5</strain>
    </source>
</reference>
<dbReference type="PANTHER" id="PTHR35569:SF1">
    <property type="entry name" value="CYANAMIDE HYDRATASE DDI2-RELATED"/>
    <property type="match status" value="1"/>
</dbReference>
<proteinExistence type="predicted"/>
<comment type="caution">
    <text evidence="2">The sequence shown here is derived from an EMBL/GenBank/DDBJ whole genome shotgun (WGS) entry which is preliminary data.</text>
</comment>
<organism evidence="2 3">
    <name type="scientific">Beauveria bassiana D1-5</name>
    <dbReference type="NCBI Taxonomy" id="1245745"/>
    <lineage>
        <taxon>Eukaryota</taxon>
        <taxon>Fungi</taxon>
        <taxon>Dikarya</taxon>
        <taxon>Ascomycota</taxon>
        <taxon>Pezizomycotina</taxon>
        <taxon>Sordariomycetes</taxon>
        <taxon>Hypocreomycetidae</taxon>
        <taxon>Hypocreales</taxon>
        <taxon>Cordycipitaceae</taxon>
        <taxon>Beauveria</taxon>
    </lineage>
</organism>
<dbReference type="Pfam" id="PF01966">
    <property type="entry name" value="HD"/>
    <property type="match status" value="1"/>
</dbReference>
<dbReference type="Proteomes" id="UP000030106">
    <property type="component" value="Unassembled WGS sequence"/>
</dbReference>
<dbReference type="CDD" id="cd00077">
    <property type="entry name" value="HDc"/>
    <property type="match status" value="1"/>
</dbReference>
<evidence type="ECO:0000259" key="1">
    <source>
        <dbReference type="Pfam" id="PF01966"/>
    </source>
</evidence>
<dbReference type="eggNOG" id="ENOG502SPZ7">
    <property type="taxonomic scope" value="Eukaryota"/>
</dbReference>
<gene>
    <name evidence="2" type="ORF">BBAD15_g1764</name>
</gene>
<sequence length="262" mass="28508">MYDALPNLVSFGVEFPRTKIVNAALEYAKEHCNVLTFNHAVRSAYWAAIIAKKDASFSESKLDLELVVLSCILHDMGWAETEDLLSSDKRFEVDGANIARDFIRTFNAQQQGPEAAAWDQSRIQRCWDVIALHTTFSIARYAAPEVAVAACGILADFQGPYFPNGPGGDNLITLDEYSAVMGLFPRAGFTADGFTHLMCGICRNKAATTFDNFVGEFGSQYGVDAAGTGKEAFSQARGDANIVNLLLGGLDALEKLDASKRE</sequence>
<dbReference type="PANTHER" id="PTHR35569">
    <property type="entry name" value="CYANAMIDE HYDRATASE DDI2-RELATED"/>
    <property type="match status" value="1"/>
</dbReference>
<feature type="domain" description="HD" evidence="1">
    <location>
        <begin position="36"/>
        <end position="106"/>
    </location>
</feature>
<accession>A0A0A2VX35</accession>
<dbReference type="InterPro" id="IPR006674">
    <property type="entry name" value="HD_domain"/>
</dbReference>
<dbReference type="EMBL" id="ANFO01000114">
    <property type="protein sequence ID" value="KGQ12486.1"/>
    <property type="molecule type" value="Genomic_DNA"/>
</dbReference>
<name>A0A0A2VX35_BEABA</name>
<dbReference type="SUPFAM" id="SSF109604">
    <property type="entry name" value="HD-domain/PDEase-like"/>
    <property type="match status" value="1"/>
</dbReference>